<dbReference type="Proteomes" id="UP000297716">
    <property type="component" value="Unassembled WGS sequence"/>
</dbReference>
<dbReference type="GO" id="GO:0097527">
    <property type="term" value="P:necroptotic signaling pathway"/>
    <property type="evidence" value="ECO:0007669"/>
    <property type="project" value="TreeGrafter"/>
</dbReference>
<dbReference type="InterPro" id="IPR001245">
    <property type="entry name" value="Ser-Thr/Tyr_kinase_cat_dom"/>
</dbReference>
<dbReference type="STRING" id="37992.A0A4Z0Z4C5"/>
<evidence type="ECO:0000313" key="5">
    <source>
        <dbReference type="Proteomes" id="UP000297716"/>
    </source>
</evidence>
<evidence type="ECO:0000256" key="1">
    <source>
        <dbReference type="ARBA" id="ARBA00022741"/>
    </source>
</evidence>
<organism evidence="4 5">
    <name type="scientific">Xylaria hypoxylon</name>
    <dbReference type="NCBI Taxonomy" id="37992"/>
    <lineage>
        <taxon>Eukaryota</taxon>
        <taxon>Fungi</taxon>
        <taxon>Dikarya</taxon>
        <taxon>Ascomycota</taxon>
        <taxon>Pezizomycotina</taxon>
        <taxon>Sordariomycetes</taxon>
        <taxon>Xylariomycetidae</taxon>
        <taxon>Xylariales</taxon>
        <taxon>Xylariaceae</taxon>
        <taxon>Xylaria</taxon>
    </lineage>
</organism>
<gene>
    <name evidence="4" type="ORF">E0Z10_g2459</name>
</gene>
<feature type="domain" description="Protein kinase" evidence="3">
    <location>
        <begin position="448"/>
        <end position="753"/>
    </location>
</feature>
<evidence type="ECO:0000313" key="4">
    <source>
        <dbReference type="EMBL" id="TGJ86305.1"/>
    </source>
</evidence>
<dbReference type="OrthoDB" id="5979581at2759"/>
<dbReference type="PROSITE" id="PS50011">
    <property type="entry name" value="PROTEIN_KINASE_DOM"/>
    <property type="match status" value="1"/>
</dbReference>
<dbReference type="SMART" id="SM00220">
    <property type="entry name" value="S_TKc"/>
    <property type="match status" value="1"/>
</dbReference>
<dbReference type="SUPFAM" id="SSF56112">
    <property type="entry name" value="Protein kinase-like (PK-like)"/>
    <property type="match status" value="1"/>
</dbReference>
<protein>
    <recommendedName>
        <fullName evidence="3">Protein kinase domain-containing protein</fullName>
    </recommendedName>
</protein>
<dbReference type="EMBL" id="SKBN01000030">
    <property type="protein sequence ID" value="TGJ86305.1"/>
    <property type="molecule type" value="Genomic_DNA"/>
</dbReference>
<dbReference type="InterPro" id="IPR011009">
    <property type="entry name" value="Kinase-like_dom_sf"/>
</dbReference>
<comment type="caution">
    <text evidence="4">The sequence shown here is derived from an EMBL/GenBank/DDBJ whole genome shotgun (WGS) entry which is preliminary data.</text>
</comment>
<keyword evidence="1" id="KW-0547">Nucleotide-binding</keyword>
<keyword evidence="5" id="KW-1185">Reference proteome</keyword>
<dbReference type="GO" id="GO:0004672">
    <property type="term" value="F:protein kinase activity"/>
    <property type="evidence" value="ECO:0007669"/>
    <property type="project" value="InterPro"/>
</dbReference>
<dbReference type="Pfam" id="PF07714">
    <property type="entry name" value="PK_Tyr_Ser-Thr"/>
    <property type="match status" value="1"/>
</dbReference>
<dbReference type="InterPro" id="IPR051681">
    <property type="entry name" value="Ser/Thr_Kinases-Pseudokinases"/>
</dbReference>
<proteinExistence type="predicted"/>
<accession>A0A4Z0Z4C5</accession>
<evidence type="ECO:0000259" key="3">
    <source>
        <dbReference type="PROSITE" id="PS50011"/>
    </source>
</evidence>
<dbReference type="InterPro" id="IPR000719">
    <property type="entry name" value="Prot_kinase_dom"/>
</dbReference>
<sequence>MEEKRTSDDGNLVAYVIPLLPYEKSLILEVATFLDSGEISAADLGRPYSAHTTFQNWKWYKAFREYLSYELDLEEVAEWGGDRELAYDRCLQAVANIDSHNKNLARVNSIRSSNAKFLKELGDRPCDDIIFKSLESDADSWEVVSKIINAFGQPWRHPDSLNEKSSRFEIWELIRIFFLHAQCPKNADLIEQHLINHPIFEAVFQVSSSNPFSQDSDSLSSNQSKHGFESLVIQKHDTPAAHSHAHRLRLRDGLDITDDLLKGLLYHAAQKRIYQDPRAYLRFIPWNELKLISQDALEDLGIDLSLLLKYETGINQWALWEPQLSGYAINNHLFVEDELFAYSIDEGWPLPGHYVEGRVIFGVESLYDCGLVRELGKFWSQWNDCAVTKRDDGEAALRYYRNVTEAHASKSSRTESVKEILGLSDGYKSLYENTLRLIPDSAWKIRDINWKTPIAKSSRSAVYAATLCRRQTVLSTSERGDVAVVLKDVIPRGSREVTEKFMKELDATWFALGGTTRSCVEFFGLARVEIDTTQRLMLVSEHATQGSIMDFFEREFNNNSEHSKRWELLGSALLGISSGLKWIHKHNVVHRDLHPGNVFVTDELYRLDPNIPHQYKYILGDLGEGKRLDPSATRQGNPHASYGAADYRAPEQFESGFDNNNLSAAMTAEVFSFGKLACKLLEWHVNFSPLRESIPSEVLMDVGSSCSPEDISEELDFIVPTTVRDTIGLCISHLPAMRPRMQEVEQNLEDLWCDLKYDNSDDREGEFKVKWCIWDWGKVGNAGTANLRGDSEEISSVVDPYDI</sequence>
<dbReference type="PANTHER" id="PTHR44329:SF298">
    <property type="entry name" value="MIXED LINEAGE KINASE DOMAIN-LIKE PROTEIN"/>
    <property type="match status" value="1"/>
</dbReference>
<dbReference type="GO" id="GO:0005524">
    <property type="term" value="F:ATP binding"/>
    <property type="evidence" value="ECO:0007669"/>
    <property type="project" value="UniProtKB-KW"/>
</dbReference>
<name>A0A4Z0Z4C5_9PEZI</name>
<dbReference type="Gene3D" id="1.10.510.10">
    <property type="entry name" value="Transferase(Phosphotransferase) domain 1"/>
    <property type="match status" value="1"/>
</dbReference>
<dbReference type="PANTHER" id="PTHR44329">
    <property type="entry name" value="SERINE/THREONINE-PROTEIN KINASE TNNI3K-RELATED"/>
    <property type="match status" value="1"/>
</dbReference>
<evidence type="ECO:0000256" key="2">
    <source>
        <dbReference type="ARBA" id="ARBA00022840"/>
    </source>
</evidence>
<keyword evidence="2" id="KW-0067">ATP-binding</keyword>
<reference evidence="4 5" key="1">
    <citation type="submission" date="2019-03" db="EMBL/GenBank/DDBJ databases">
        <title>Draft genome sequence of Xylaria hypoxylon DSM 108379, a ubiquitous saprotrophic-parasitic fungi on hardwood.</title>
        <authorList>
            <person name="Buettner E."/>
            <person name="Leonhardt S."/>
            <person name="Gebauer A.M."/>
            <person name="Liers C."/>
            <person name="Hofrichter M."/>
            <person name="Kellner H."/>
        </authorList>
    </citation>
    <scope>NUCLEOTIDE SEQUENCE [LARGE SCALE GENOMIC DNA]</scope>
    <source>
        <strain evidence="4 5">DSM 108379</strain>
    </source>
</reference>
<dbReference type="AlphaFoldDB" id="A0A4Z0Z4C5"/>